<feature type="transmembrane region" description="Helical" evidence="16">
    <location>
        <begin position="41"/>
        <end position="66"/>
    </location>
</feature>
<evidence type="ECO:0000313" key="19">
    <source>
        <dbReference type="EMBL" id="PDH34459.1"/>
    </source>
</evidence>
<evidence type="ECO:0000256" key="1">
    <source>
        <dbReference type="ARBA" id="ARBA00004141"/>
    </source>
</evidence>
<dbReference type="InterPro" id="IPR009056">
    <property type="entry name" value="Cyt_c-like_dom"/>
</dbReference>
<dbReference type="AlphaFoldDB" id="A0A2A5WDA5"/>
<dbReference type="PANTHER" id="PTHR22888">
    <property type="entry name" value="CYTOCHROME C OXIDASE, SUBUNIT II"/>
    <property type="match status" value="1"/>
</dbReference>
<evidence type="ECO:0000313" key="20">
    <source>
        <dbReference type="Proteomes" id="UP000219329"/>
    </source>
</evidence>
<comment type="caution">
    <text evidence="19">The sequence shown here is derived from an EMBL/GenBank/DDBJ whole genome shotgun (WGS) entry which is preliminary data.</text>
</comment>
<dbReference type="InterPro" id="IPR001505">
    <property type="entry name" value="Copper_CuA"/>
</dbReference>
<dbReference type="SUPFAM" id="SSF49503">
    <property type="entry name" value="Cupredoxins"/>
    <property type="match status" value="1"/>
</dbReference>
<dbReference type="GO" id="GO:0004129">
    <property type="term" value="F:cytochrome-c oxidase activity"/>
    <property type="evidence" value="ECO:0007669"/>
    <property type="project" value="UniProtKB-EC"/>
</dbReference>
<dbReference type="Proteomes" id="UP000219329">
    <property type="component" value="Unassembled WGS sequence"/>
</dbReference>
<organism evidence="19 20">
    <name type="scientific">OM182 bacterium MED-G28</name>
    <dbReference type="NCBI Taxonomy" id="1986256"/>
    <lineage>
        <taxon>Bacteria</taxon>
        <taxon>Pseudomonadati</taxon>
        <taxon>Pseudomonadota</taxon>
        <taxon>Gammaproteobacteria</taxon>
        <taxon>OMG group</taxon>
        <taxon>OM182 clade</taxon>
    </lineage>
</organism>
<dbReference type="InterPro" id="IPR036257">
    <property type="entry name" value="Cyt_c_oxidase_su2_TM_sf"/>
</dbReference>
<reference evidence="19 20" key="1">
    <citation type="submission" date="2017-08" db="EMBL/GenBank/DDBJ databases">
        <title>Fine stratification of microbial communities through a metagenomic profile of the photic zone.</title>
        <authorList>
            <person name="Haro-Moreno J.M."/>
            <person name="Lopez-Perez M."/>
            <person name="De La Torre J."/>
            <person name="Picazo A."/>
            <person name="Camacho A."/>
            <person name="Rodriguez-Valera F."/>
        </authorList>
    </citation>
    <scope>NUCLEOTIDE SEQUENCE [LARGE SCALE GENOMIC DNA]</scope>
    <source>
        <strain evidence="19">MED-G28</strain>
    </source>
</reference>
<feature type="domain" description="Cytochrome c" evidence="18">
    <location>
        <begin position="271"/>
        <end position="357"/>
    </location>
</feature>
<keyword evidence="4" id="KW-0813">Transport</keyword>
<protein>
    <recommendedName>
        <fullName evidence="3">cytochrome-c oxidase</fullName>
        <ecNumber evidence="3">7.1.1.9</ecNumber>
    </recommendedName>
</protein>
<sequence>MALAVVVVLLVVGSVIFHFTQLYGGPWYFTDIAADWGTIDLTINITFWVTGFVFVVVNLFMAWCVYKYRQKDGHKAVYEPENHKLEVGLTAFTTIGVIAMLAPGLFVWAQFVTVPEEAIEYEVLGQQWQWQFRYPGADGQLGFADVSHVSESNPFGINPEDPAGQDDVVVNDPNMHLAVNQPVHALLRSNDVLHNYTVPQFRVKMDLVPGLVSYLWFDPTKEGTYDILCEELCGIGHFIMRGSVKVESQAEFDAWISSQPTFAETQSMAAPNIAAGQTAYAICATCHGAQGEGNSALNGPKLAGQDAWYLERQLKYFKEGVRGGEGDTIGSAMVPMAMTLADDNAIRNVAAYIETFTDTPAPTTIAGDIENGADIYDRNCAACHLDDGAGTWYTDAPALAGMSDWYFVRQISNFGAGIRGLHPNDNFGEQMVAMATAMDSVEEINDVAAYINTLR</sequence>
<dbReference type="InterPro" id="IPR036909">
    <property type="entry name" value="Cyt_c-like_dom_sf"/>
</dbReference>
<evidence type="ECO:0000256" key="6">
    <source>
        <dbReference type="ARBA" id="ARBA00022692"/>
    </source>
</evidence>
<dbReference type="SUPFAM" id="SSF46626">
    <property type="entry name" value="Cytochrome c"/>
    <property type="match status" value="2"/>
</dbReference>
<name>A0A2A5WDA5_9GAMM</name>
<evidence type="ECO:0000256" key="4">
    <source>
        <dbReference type="ARBA" id="ARBA00022448"/>
    </source>
</evidence>
<dbReference type="SUPFAM" id="SSF81464">
    <property type="entry name" value="Cytochrome c oxidase subunit II-like, transmembrane region"/>
    <property type="match status" value="1"/>
</dbReference>
<dbReference type="Pfam" id="PF00116">
    <property type="entry name" value="COX2"/>
    <property type="match status" value="1"/>
</dbReference>
<dbReference type="Gene3D" id="1.10.287.90">
    <property type="match status" value="1"/>
</dbReference>
<comment type="similarity">
    <text evidence="2">Belongs to the cytochrome c oxidase subunit 2 family.</text>
</comment>
<keyword evidence="7 15" id="KW-0479">Metal-binding</keyword>
<keyword evidence="9" id="KW-0249">Electron transport</keyword>
<dbReference type="Gene3D" id="1.10.760.10">
    <property type="entry name" value="Cytochrome c-like domain"/>
    <property type="match status" value="2"/>
</dbReference>
<dbReference type="PRINTS" id="PR01166">
    <property type="entry name" value="CYCOXIDASEII"/>
</dbReference>
<dbReference type="EC" id="7.1.1.9" evidence="3"/>
<accession>A0A2A5WDA5</accession>
<evidence type="ECO:0000256" key="5">
    <source>
        <dbReference type="ARBA" id="ARBA00022617"/>
    </source>
</evidence>
<feature type="domain" description="Cytochrome oxidase subunit II copper A binding" evidence="17">
    <location>
        <begin position="116"/>
        <end position="258"/>
    </location>
</feature>
<evidence type="ECO:0000256" key="12">
    <source>
        <dbReference type="ARBA" id="ARBA00023008"/>
    </source>
</evidence>
<keyword evidence="10 16" id="KW-1133">Transmembrane helix</keyword>
<evidence type="ECO:0000259" key="18">
    <source>
        <dbReference type="PROSITE" id="PS51007"/>
    </source>
</evidence>
<dbReference type="PROSITE" id="PS00078">
    <property type="entry name" value="COX2"/>
    <property type="match status" value="1"/>
</dbReference>
<evidence type="ECO:0000256" key="8">
    <source>
        <dbReference type="ARBA" id="ARBA00022967"/>
    </source>
</evidence>
<feature type="domain" description="Cytochrome c" evidence="18">
    <location>
        <begin position="367"/>
        <end position="455"/>
    </location>
</feature>
<feature type="transmembrane region" description="Helical" evidence="16">
    <location>
        <begin position="87"/>
        <end position="109"/>
    </location>
</feature>
<dbReference type="GO" id="GO:0042773">
    <property type="term" value="P:ATP synthesis coupled electron transport"/>
    <property type="evidence" value="ECO:0007669"/>
    <property type="project" value="TreeGrafter"/>
</dbReference>
<gene>
    <name evidence="19" type="ORF">CNF02_03630</name>
</gene>
<keyword evidence="11 15" id="KW-0408">Iron</keyword>
<comment type="subcellular location">
    <subcellularLocation>
        <location evidence="1">Membrane</location>
        <topology evidence="1">Multi-pass membrane protein</topology>
    </subcellularLocation>
</comment>
<evidence type="ECO:0000256" key="3">
    <source>
        <dbReference type="ARBA" id="ARBA00012949"/>
    </source>
</evidence>
<evidence type="ECO:0000256" key="7">
    <source>
        <dbReference type="ARBA" id="ARBA00022723"/>
    </source>
</evidence>
<evidence type="ECO:0000256" key="9">
    <source>
        <dbReference type="ARBA" id="ARBA00022982"/>
    </source>
</evidence>
<evidence type="ECO:0000256" key="16">
    <source>
        <dbReference type="SAM" id="Phobius"/>
    </source>
</evidence>
<evidence type="ECO:0000256" key="10">
    <source>
        <dbReference type="ARBA" id="ARBA00022989"/>
    </source>
</evidence>
<dbReference type="Gene3D" id="2.60.40.420">
    <property type="entry name" value="Cupredoxins - blue copper proteins"/>
    <property type="match status" value="1"/>
</dbReference>
<dbReference type="InterPro" id="IPR002429">
    <property type="entry name" value="CcO_II-like_C"/>
</dbReference>
<keyword evidence="12" id="KW-0186">Copper</keyword>
<keyword evidence="13 16" id="KW-0472">Membrane</keyword>
<dbReference type="PANTHER" id="PTHR22888:SF9">
    <property type="entry name" value="CYTOCHROME C OXIDASE SUBUNIT 2"/>
    <property type="match status" value="1"/>
</dbReference>
<dbReference type="CDD" id="cd13919">
    <property type="entry name" value="CuRO_HCO_II_like_5"/>
    <property type="match status" value="1"/>
</dbReference>
<dbReference type="GO" id="GO:0016020">
    <property type="term" value="C:membrane"/>
    <property type="evidence" value="ECO:0007669"/>
    <property type="project" value="UniProtKB-SubCell"/>
</dbReference>
<dbReference type="Pfam" id="PF00034">
    <property type="entry name" value="Cytochrom_C"/>
    <property type="match status" value="2"/>
</dbReference>
<dbReference type="GO" id="GO:0020037">
    <property type="term" value="F:heme binding"/>
    <property type="evidence" value="ECO:0007669"/>
    <property type="project" value="InterPro"/>
</dbReference>
<evidence type="ECO:0000256" key="11">
    <source>
        <dbReference type="ARBA" id="ARBA00023004"/>
    </source>
</evidence>
<dbReference type="GO" id="GO:0005507">
    <property type="term" value="F:copper ion binding"/>
    <property type="evidence" value="ECO:0007669"/>
    <property type="project" value="InterPro"/>
</dbReference>
<proteinExistence type="inferred from homology"/>
<dbReference type="PROSITE" id="PS51007">
    <property type="entry name" value="CYTC"/>
    <property type="match status" value="2"/>
</dbReference>
<evidence type="ECO:0000256" key="13">
    <source>
        <dbReference type="ARBA" id="ARBA00023136"/>
    </source>
</evidence>
<dbReference type="PROSITE" id="PS50857">
    <property type="entry name" value="COX2_CUA"/>
    <property type="match status" value="1"/>
</dbReference>
<evidence type="ECO:0000256" key="14">
    <source>
        <dbReference type="ARBA" id="ARBA00047816"/>
    </source>
</evidence>
<keyword evidence="8" id="KW-1278">Translocase</keyword>
<dbReference type="InterPro" id="IPR045187">
    <property type="entry name" value="CcO_II"/>
</dbReference>
<dbReference type="EMBL" id="NTJZ01000003">
    <property type="protein sequence ID" value="PDH34459.1"/>
    <property type="molecule type" value="Genomic_DNA"/>
</dbReference>
<evidence type="ECO:0000256" key="2">
    <source>
        <dbReference type="ARBA" id="ARBA00007866"/>
    </source>
</evidence>
<evidence type="ECO:0000256" key="15">
    <source>
        <dbReference type="PROSITE-ProRule" id="PRU00433"/>
    </source>
</evidence>
<keyword evidence="5 15" id="KW-0349">Heme</keyword>
<comment type="catalytic activity">
    <reaction evidence="14">
        <text>4 Fe(II)-[cytochrome c] + O2 + 8 H(+)(in) = 4 Fe(III)-[cytochrome c] + 2 H2O + 4 H(+)(out)</text>
        <dbReference type="Rhea" id="RHEA:11436"/>
        <dbReference type="Rhea" id="RHEA-COMP:10350"/>
        <dbReference type="Rhea" id="RHEA-COMP:14399"/>
        <dbReference type="ChEBI" id="CHEBI:15377"/>
        <dbReference type="ChEBI" id="CHEBI:15378"/>
        <dbReference type="ChEBI" id="CHEBI:15379"/>
        <dbReference type="ChEBI" id="CHEBI:29033"/>
        <dbReference type="ChEBI" id="CHEBI:29034"/>
        <dbReference type="EC" id="7.1.1.9"/>
    </reaction>
</comment>
<evidence type="ECO:0000259" key="17">
    <source>
        <dbReference type="PROSITE" id="PS50857"/>
    </source>
</evidence>
<keyword evidence="6 16" id="KW-0812">Transmembrane</keyword>
<dbReference type="InterPro" id="IPR008972">
    <property type="entry name" value="Cupredoxin"/>
</dbReference>